<evidence type="ECO:0000313" key="7">
    <source>
        <dbReference type="Proteomes" id="UP000001549"/>
    </source>
</evidence>
<keyword evidence="3" id="KW-0804">Transcription</keyword>
<keyword evidence="2" id="KW-0238">DNA-binding</keyword>
<dbReference type="PROSITE" id="PS51118">
    <property type="entry name" value="HTH_HXLR"/>
    <property type="match status" value="1"/>
</dbReference>
<evidence type="ECO:0000256" key="2">
    <source>
        <dbReference type="ARBA" id="ARBA00023125"/>
    </source>
</evidence>
<name>F8AX24_9ACTN</name>
<dbReference type="KEGG" id="fsy:FsymDg_4211"/>
<sequence>MLCGVSARPQPPESLPGGTADDAFRSDCLARVVLDHVTSRWGVLVLTGLATGPLRFHELRTKIEGISEKMLSQTLRTLVRDGLVERTVEPSSPPRVSYSLTPLGEGLTRPLQQLFIWIRDHAQLVSAAQDRHDTRSDGQSD</sequence>
<reference evidence="6 7" key="1">
    <citation type="submission" date="2011-05" db="EMBL/GenBank/DDBJ databases">
        <title>Complete sequence of chromosome of Frankia symbiont of Datisca glomerata.</title>
        <authorList>
            <consortium name="US DOE Joint Genome Institute"/>
            <person name="Lucas S."/>
            <person name="Han J."/>
            <person name="Lapidus A."/>
            <person name="Cheng J.-F."/>
            <person name="Goodwin L."/>
            <person name="Pitluck S."/>
            <person name="Peters L."/>
            <person name="Mikhailova N."/>
            <person name="Chertkov O."/>
            <person name="Teshima H."/>
            <person name="Han C."/>
            <person name="Tapia R."/>
            <person name="Land M."/>
            <person name="Hauser L."/>
            <person name="Kyrpides N."/>
            <person name="Ivanova N."/>
            <person name="Pagani I."/>
            <person name="Berry A."/>
            <person name="Pawlowski K."/>
            <person name="Persson T."/>
            <person name="Vanden Heuvel B."/>
            <person name="Benson D."/>
            <person name="Woyke T."/>
        </authorList>
    </citation>
    <scope>NUCLEOTIDE SEQUENCE [LARGE SCALE GENOMIC DNA]</scope>
    <source>
        <strain evidence="7">4085684</strain>
    </source>
</reference>
<dbReference type="GO" id="GO:0003677">
    <property type="term" value="F:DNA binding"/>
    <property type="evidence" value="ECO:0007669"/>
    <property type="project" value="UniProtKB-KW"/>
</dbReference>
<evidence type="ECO:0000256" key="3">
    <source>
        <dbReference type="ARBA" id="ARBA00023163"/>
    </source>
</evidence>
<dbReference type="InterPro" id="IPR036390">
    <property type="entry name" value="WH_DNA-bd_sf"/>
</dbReference>
<accession>F8AX24</accession>
<organism evidence="6 7">
    <name type="scientific">Candidatus Protofrankia datiscae</name>
    <dbReference type="NCBI Taxonomy" id="2716812"/>
    <lineage>
        <taxon>Bacteria</taxon>
        <taxon>Bacillati</taxon>
        <taxon>Actinomycetota</taxon>
        <taxon>Actinomycetes</taxon>
        <taxon>Frankiales</taxon>
        <taxon>Frankiaceae</taxon>
        <taxon>Protofrankia</taxon>
    </lineage>
</organism>
<dbReference type="Proteomes" id="UP000001549">
    <property type="component" value="Chromosome"/>
</dbReference>
<feature type="domain" description="HTH hxlR-type" evidence="5">
    <location>
        <begin position="28"/>
        <end position="126"/>
    </location>
</feature>
<dbReference type="HOGENOM" id="CLU_111585_2_1_11"/>
<keyword evidence="1" id="KW-0805">Transcription regulation</keyword>
<dbReference type="PANTHER" id="PTHR33204:SF37">
    <property type="entry name" value="HTH-TYPE TRANSCRIPTIONAL REGULATOR YODB"/>
    <property type="match status" value="1"/>
</dbReference>
<dbReference type="SUPFAM" id="SSF46785">
    <property type="entry name" value="Winged helix' DNA-binding domain"/>
    <property type="match status" value="1"/>
</dbReference>
<dbReference type="Gene3D" id="1.10.10.10">
    <property type="entry name" value="Winged helix-like DNA-binding domain superfamily/Winged helix DNA-binding domain"/>
    <property type="match status" value="1"/>
</dbReference>
<feature type="region of interest" description="Disordered" evidence="4">
    <location>
        <begin position="1"/>
        <end position="20"/>
    </location>
</feature>
<protein>
    <submittedName>
        <fullName evidence="6">Transcriptional regulator, HxlR family</fullName>
    </submittedName>
</protein>
<keyword evidence="7" id="KW-1185">Reference proteome</keyword>
<dbReference type="PANTHER" id="PTHR33204">
    <property type="entry name" value="TRANSCRIPTIONAL REGULATOR, MARR FAMILY"/>
    <property type="match status" value="1"/>
</dbReference>
<dbReference type="InterPro" id="IPR002577">
    <property type="entry name" value="HTH_HxlR"/>
</dbReference>
<gene>
    <name evidence="6" type="ordered locus">FsymDg_4211</name>
</gene>
<evidence type="ECO:0000259" key="5">
    <source>
        <dbReference type="PROSITE" id="PS51118"/>
    </source>
</evidence>
<proteinExistence type="predicted"/>
<evidence type="ECO:0000313" key="6">
    <source>
        <dbReference type="EMBL" id="AEH11476.1"/>
    </source>
</evidence>
<dbReference type="eggNOG" id="COG1733">
    <property type="taxonomic scope" value="Bacteria"/>
</dbReference>
<dbReference type="Pfam" id="PF01638">
    <property type="entry name" value="HxlR"/>
    <property type="match status" value="1"/>
</dbReference>
<dbReference type="EMBL" id="CP002801">
    <property type="protein sequence ID" value="AEH11476.1"/>
    <property type="molecule type" value="Genomic_DNA"/>
</dbReference>
<dbReference type="InterPro" id="IPR036388">
    <property type="entry name" value="WH-like_DNA-bd_sf"/>
</dbReference>
<evidence type="ECO:0000256" key="4">
    <source>
        <dbReference type="SAM" id="MobiDB-lite"/>
    </source>
</evidence>
<dbReference type="AlphaFoldDB" id="F8AX24"/>
<evidence type="ECO:0000256" key="1">
    <source>
        <dbReference type="ARBA" id="ARBA00023015"/>
    </source>
</evidence>
<dbReference type="RefSeq" id="WP_013875343.1">
    <property type="nucleotide sequence ID" value="NC_015656.1"/>
</dbReference>